<dbReference type="PANTHER" id="PTHR46380">
    <property type="entry name" value="CYCLIN-D-BINDING MYB-LIKE TRANSCRIPTION FACTOR 1"/>
    <property type="match status" value="1"/>
</dbReference>
<gene>
    <name evidence="8" type="ORF">DASC09_060920</name>
</gene>
<evidence type="ECO:0000256" key="3">
    <source>
        <dbReference type="ARBA" id="ARBA00023125"/>
    </source>
</evidence>
<dbReference type="Pfam" id="PF13921">
    <property type="entry name" value="Myb_DNA-bind_6"/>
    <property type="match status" value="1"/>
</dbReference>
<evidence type="ECO:0000256" key="5">
    <source>
        <dbReference type="SAM" id="MobiDB-lite"/>
    </source>
</evidence>
<comment type="subcellular location">
    <subcellularLocation>
        <location evidence="1">Nucleus</location>
    </subcellularLocation>
</comment>
<dbReference type="PANTHER" id="PTHR46380:SF2">
    <property type="entry name" value="CYCLIN-D-BINDING MYB-LIKE TRANSCRIPTION FACTOR 1"/>
    <property type="match status" value="1"/>
</dbReference>
<evidence type="ECO:0000256" key="4">
    <source>
        <dbReference type="ARBA" id="ARBA00023242"/>
    </source>
</evidence>
<dbReference type="InterPro" id="IPR049260">
    <property type="entry name" value="REB1_MybAD"/>
</dbReference>
<feature type="compositionally biased region" description="Polar residues" evidence="5">
    <location>
        <begin position="58"/>
        <end position="72"/>
    </location>
</feature>
<evidence type="ECO:0000259" key="7">
    <source>
        <dbReference type="PROSITE" id="PS51294"/>
    </source>
</evidence>
<dbReference type="GeneID" id="90076741"/>
<feature type="domain" description="HTH myb-type" evidence="7">
    <location>
        <begin position="527"/>
        <end position="556"/>
    </location>
</feature>
<dbReference type="SMART" id="SM00717">
    <property type="entry name" value="SANT"/>
    <property type="match status" value="3"/>
</dbReference>
<dbReference type="Proteomes" id="UP001360560">
    <property type="component" value="Unassembled WGS sequence"/>
</dbReference>
<dbReference type="InterPro" id="IPR009057">
    <property type="entry name" value="Homeodomain-like_sf"/>
</dbReference>
<feature type="compositionally biased region" description="Low complexity" evidence="5">
    <location>
        <begin position="115"/>
        <end position="179"/>
    </location>
</feature>
<dbReference type="PROSITE" id="PS51294">
    <property type="entry name" value="HTH_MYB"/>
    <property type="match status" value="2"/>
</dbReference>
<dbReference type="InterPro" id="IPR017930">
    <property type="entry name" value="Myb_dom"/>
</dbReference>
<keyword evidence="4" id="KW-0539">Nucleus</keyword>
<evidence type="ECO:0000256" key="2">
    <source>
        <dbReference type="ARBA" id="ARBA00022737"/>
    </source>
</evidence>
<feature type="domain" description="Myb-like" evidence="6">
    <location>
        <begin position="493"/>
        <end position="552"/>
    </location>
</feature>
<accession>A0AAV5QV71</accession>
<dbReference type="CDD" id="cd00167">
    <property type="entry name" value="SANT"/>
    <property type="match status" value="2"/>
</dbReference>
<proteinExistence type="predicted"/>
<dbReference type="InterPro" id="IPR001005">
    <property type="entry name" value="SANT/Myb"/>
</dbReference>
<feature type="region of interest" description="Disordered" evidence="5">
    <location>
        <begin position="259"/>
        <end position="322"/>
    </location>
</feature>
<feature type="domain" description="HTH myb-type" evidence="7">
    <location>
        <begin position="445"/>
        <end position="494"/>
    </location>
</feature>
<name>A0AAV5QV71_9ASCO</name>
<keyword evidence="9" id="KW-1185">Reference proteome</keyword>
<feature type="domain" description="Myb-like" evidence="6">
    <location>
        <begin position="446"/>
        <end position="490"/>
    </location>
</feature>
<dbReference type="PROSITE" id="PS50090">
    <property type="entry name" value="MYB_LIKE"/>
    <property type="match status" value="2"/>
</dbReference>
<keyword evidence="2" id="KW-0677">Repeat</keyword>
<feature type="region of interest" description="Disordered" evidence="5">
    <location>
        <begin position="115"/>
        <end position="215"/>
    </location>
</feature>
<dbReference type="SUPFAM" id="SSF46689">
    <property type="entry name" value="Homeodomain-like"/>
    <property type="match status" value="2"/>
</dbReference>
<dbReference type="Gene3D" id="1.10.10.60">
    <property type="entry name" value="Homeodomain-like"/>
    <property type="match status" value="2"/>
</dbReference>
<feature type="compositionally biased region" description="Basic and acidic residues" evidence="5">
    <location>
        <begin position="273"/>
        <end position="286"/>
    </location>
</feature>
<feature type="region of interest" description="Disordered" evidence="5">
    <location>
        <begin position="1"/>
        <end position="22"/>
    </location>
</feature>
<comment type="caution">
    <text evidence="8">The sequence shown here is derived from an EMBL/GenBank/DDBJ whole genome shotgun (WGS) entry which is preliminary data.</text>
</comment>
<keyword evidence="3" id="KW-0238">DNA-binding</keyword>
<organism evidence="8 9">
    <name type="scientific">Saccharomycopsis crataegensis</name>
    <dbReference type="NCBI Taxonomy" id="43959"/>
    <lineage>
        <taxon>Eukaryota</taxon>
        <taxon>Fungi</taxon>
        <taxon>Dikarya</taxon>
        <taxon>Ascomycota</taxon>
        <taxon>Saccharomycotina</taxon>
        <taxon>Saccharomycetes</taxon>
        <taxon>Saccharomycopsidaceae</taxon>
        <taxon>Saccharomycopsis</taxon>
    </lineage>
</organism>
<protein>
    <submittedName>
        <fullName evidence="8">Nsi1 protein</fullName>
    </submittedName>
</protein>
<dbReference type="GO" id="GO:0005634">
    <property type="term" value="C:nucleus"/>
    <property type="evidence" value="ECO:0007669"/>
    <property type="project" value="UniProtKB-SubCell"/>
</dbReference>
<evidence type="ECO:0000259" key="6">
    <source>
        <dbReference type="PROSITE" id="PS50090"/>
    </source>
</evidence>
<dbReference type="RefSeq" id="XP_064855748.1">
    <property type="nucleotide sequence ID" value="XM_064999676.1"/>
</dbReference>
<evidence type="ECO:0000313" key="8">
    <source>
        <dbReference type="EMBL" id="GMM38753.1"/>
    </source>
</evidence>
<sequence length="738" mass="82492">MSDKLDKHQVEGHDNNDENVVATDSIARLTTASVIAAAGASEHDDKEDDDKDIKVATGSGSQAGPNNANSYANSITNDAVEAAVMRYVGGDYNQWTSDFLSDDLTAVAVAAAGANHNNNNHNNNNNNNNSNSNNNNTNNNNNNSSNDVSGNNVNNTNDTNDNVAAANTVAKQALSSKSSKIGKKNIGEDLEQSKKKKRKLNEVSAGPSSKTNALVDPELAQLDSTTNEHDQLVQAAINDAKELARLSSFEQDYILSQQNANQQGQPNDNQGGDDTKVEFLPKDLKNDPAQVELQQQRSMQQTQVQPQPQQVQPQPQQVQPQQQVNKVVGAGVFQQMPHHELSNISHMHNTEVATLVAQAATNASAYVTTRPQGKMFSKEEHEAIQKFIQAYCQIHKMTEEDICKRVWSNNRVKDNFWDSLQKVLPHRTRASVYKHVRRAYHIFSVRGKWTPEEDAQLGALAKDKEGQWKAIGEIMGRMPEDCRDRWRNYVKCGASRAQNKWSPDEEDKLKSIIHEIFQNNPQSPVINWTVVSEKMGGLRSRIQCRYKWNKLLKRQATVRASQMDAEDRIWLITRLKELQFEDEGQVEWDALASLHPKGYWTGSDFKVSFEKMRSSIKDFKNKKMDDICNILLHNINGGGNGRVINNNGVNNRLQNVGQVGPVAEHQHHQQHQHHHHLHQAQNVASNNMFDQMNQIVNDQAQHHQPGNVYTDDKGKKDHHVDIASAAVAAANGDNSYLI</sequence>
<feature type="region of interest" description="Disordered" evidence="5">
    <location>
        <begin position="38"/>
        <end position="72"/>
    </location>
</feature>
<evidence type="ECO:0000256" key="1">
    <source>
        <dbReference type="ARBA" id="ARBA00004123"/>
    </source>
</evidence>
<feature type="compositionally biased region" description="Basic and acidic residues" evidence="5">
    <location>
        <begin position="1"/>
        <end position="16"/>
    </location>
</feature>
<dbReference type="GO" id="GO:0003700">
    <property type="term" value="F:DNA-binding transcription factor activity"/>
    <property type="evidence" value="ECO:0007669"/>
    <property type="project" value="TreeGrafter"/>
</dbReference>
<dbReference type="EMBL" id="BTFZ01000020">
    <property type="protein sequence ID" value="GMM38753.1"/>
    <property type="molecule type" value="Genomic_DNA"/>
</dbReference>
<evidence type="ECO:0000313" key="9">
    <source>
        <dbReference type="Proteomes" id="UP001360560"/>
    </source>
</evidence>
<reference evidence="8 9" key="1">
    <citation type="journal article" date="2023" name="Elife">
        <title>Identification of key yeast species and microbe-microbe interactions impacting larval growth of Drosophila in the wild.</title>
        <authorList>
            <person name="Mure A."/>
            <person name="Sugiura Y."/>
            <person name="Maeda R."/>
            <person name="Honda K."/>
            <person name="Sakurai N."/>
            <person name="Takahashi Y."/>
            <person name="Watada M."/>
            <person name="Katoh T."/>
            <person name="Gotoh A."/>
            <person name="Gotoh Y."/>
            <person name="Taniguchi I."/>
            <person name="Nakamura K."/>
            <person name="Hayashi T."/>
            <person name="Katayama T."/>
            <person name="Uemura T."/>
            <person name="Hattori Y."/>
        </authorList>
    </citation>
    <scope>NUCLEOTIDE SEQUENCE [LARGE SCALE GENOMIC DNA]</scope>
    <source>
        <strain evidence="8 9">SC-9</strain>
    </source>
</reference>
<dbReference type="GO" id="GO:0000976">
    <property type="term" value="F:transcription cis-regulatory region binding"/>
    <property type="evidence" value="ECO:0007669"/>
    <property type="project" value="TreeGrafter"/>
</dbReference>
<dbReference type="Pfam" id="PF21559">
    <property type="entry name" value="Reb1_MybAD"/>
    <property type="match status" value="1"/>
</dbReference>
<feature type="compositionally biased region" description="Low complexity" evidence="5">
    <location>
        <begin position="259"/>
        <end position="272"/>
    </location>
</feature>
<dbReference type="AlphaFoldDB" id="A0AAV5QV71"/>
<feature type="compositionally biased region" description="Low complexity" evidence="5">
    <location>
        <begin position="294"/>
        <end position="322"/>
    </location>
</feature>
<dbReference type="InterPro" id="IPR051651">
    <property type="entry name" value="DMTF1_DNA-bind_reg"/>
</dbReference>